<dbReference type="EMBL" id="JAVDRG010000002">
    <property type="protein sequence ID" value="MDR6440767.1"/>
    <property type="molecule type" value="Genomic_DNA"/>
</dbReference>
<gene>
    <name evidence="1" type="ORF">J2795_001467</name>
</gene>
<comment type="caution">
    <text evidence="1">The sequence shown here is derived from an EMBL/GenBank/DDBJ whole genome shotgun (WGS) entry which is preliminary data.</text>
</comment>
<sequence length="43" mass="4844">MNVIVRLNAFTIDGHIRNTETSGERAYPSLNSLLSIAKRRRGD</sequence>
<dbReference type="Proteomes" id="UP001184376">
    <property type="component" value="Unassembled WGS sequence"/>
</dbReference>
<evidence type="ECO:0000313" key="1">
    <source>
        <dbReference type="EMBL" id="MDR6440767.1"/>
    </source>
</evidence>
<protein>
    <submittedName>
        <fullName evidence="1">Uncharacterized protein</fullName>
    </submittedName>
</protein>
<keyword evidence="2" id="KW-1185">Reference proteome</keyword>
<organism evidence="1 2">
    <name type="scientific">Chryseobacterium bernardetii</name>
    <dbReference type="NCBI Taxonomy" id="1241978"/>
    <lineage>
        <taxon>Bacteria</taxon>
        <taxon>Pseudomonadati</taxon>
        <taxon>Bacteroidota</taxon>
        <taxon>Flavobacteriia</taxon>
        <taxon>Flavobacteriales</taxon>
        <taxon>Weeksellaceae</taxon>
        <taxon>Chryseobacterium group</taxon>
        <taxon>Chryseobacterium</taxon>
    </lineage>
</organism>
<name>A0ACC6IT37_9FLAO</name>
<accession>A0ACC6IT37</accession>
<proteinExistence type="predicted"/>
<evidence type="ECO:0000313" key="2">
    <source>
        <dbReference type="Proteomes" id="UP001184376"/>
    </source>
</evidence>
<reference evidence="1" key="1">
    <citation type="submission" date="2023-07" db="EMBL/GenBank/DDBJ databases">
        <title>Sorghum-associated microbial communities from plants grown in Nebraska, USA.</title>
        <authorList>
            <person name="Schachtman D."/>
        </authorList>
    </citation>
    <scope>NUCLEOTIDE SEQUENCE</scope>
    <source>
        <strain evidence="1">DS1280</strain>
    </source>
</reference>